<evidence type="ECO:0000256" key="1">
    <source>
        <dbReference type="SAM" id="MobiDB-lite"/>
    </source>
</evidence>
<dbReference type="AlphaFoldDB" id="A0A059C3N7"/>
<dbReference type="EMBL" id="KK198757">
    <property type="protein sequence ID" value="KCW72937.1"/>
    <property type="molecule type" value="Genomic_DNA"/>
</dbReference>
<dbReference type="InParanoid" id="A0A059C3N7"/>
<dbReference type="Gramene" id="KCW72937">
    <property type="protein sequence ID" value="KCW72937"/>
    <property type="gene ID" value="EUGRSUZ_E01378"/>
</dbReference>
<proteinExistence type="predicted"/>
<gene>
    <name evidence="2" type="ORF">EUGRSUZ_E01378</name>
</gene>
<reference evidence="2" key="1">
    <citation type="submission" date="2013-07" db="EMBL/GenBank/DDBJ databases">
        <title>The genome of Eucalyptus grandis.</title>
        <authorList>
            <person name="Schmutz J."/>
            <person name="Hayes R."/>
            <person name="Myburg A."/>
            <person name="Tuskan G."/>
            <person name="Grattapaglia D."/>
            <person name="Rokhsar D.S."/>
        </authorList>
    </citation>
    <scope>NUCLEOTIDE SEQUENCE</scope>
    <source>
        <tissue evidence="2">Leaf extractions</tissue>
    </source>
</reference>
<accession>A0A059C3N7</accession>
<evidence type="ECO:0000313" key="2">
    <source>
        <dbReference type="EMBL" id="KCW72937.1"/>
    </source>
</evidence>
<name>A0A059C3N7_EUCGR</name>
<feature type="region of interest" description="Disordered" evidence="1">
    <location>
        <begin position="51"/>
        <end position="75"/>
    </location>
</feature>
<sequence>MLCCFALHAHLFIPSTTTSRQRLRRRRTASKRKGGDTLGKRLLSLVYAKRSAGGDDSQVERGRRRGVQVPAQPRQ</sequence>
<organism evidence="2">
    <name type="scientific">Eucalyptus grandis</name>
    <name type="common">Flooded gum</name>
    <dbReference type="NCBI Taxonomy" id="71139"/>
    <lineage>
        <taxon>Eukaryota</taxon>
        <taxon>Viridiplantae</taxon>
        <taxon>Streptophyta</taxon>
        <taxon>Embryophyta</taxon>
        <taxon>Tracheophyta</taxon>
        <taxon>Spermatophyta</taxon>
        <taxon>Magnoliopsida</taxon>
        <taxon>eudicotyledons</taxon>
        <taxon>Gunneridae</taxon>
        <taxon>Pentapetalae</taxon>
        <taxon>rosids</taxon>
        <taxon>malvids</taxon>
        <taxon>Myrtales</taxon>
        <taxon>Myrtaceae</taxon>
        <taxon>Myrtoideae</taxon>
        <taxon>Eucalypteae</taxon>
        <taxon>Eucalyptus</taxon>
    </lineage>
</organism>
<protein>
    <submittedName>
        <fullName evidence="2">Uncharacterized protein</fullName>
    </submittedName>
</protein>